<feature type="transmembrane region" description="Helical" evidence="9">
    <location>
        <begin position="989"/>
        <end position="1008"/>
    </location>
</feature>
<evidence type="ECO:0000256" key="7">
    <source>
        <dbReference type="SAM" id="Coils"/>
    </source>
</evidence>
<feature type="compositionally biased region" description="Basic residues" evidence="8">
    <location>
        <begin position="88"/>
        <end position="100"/>
    </location>
</feature>
<reference evidence="11" key="1">
    <citation type="submission" date="2022-01" db="EMBL/GenBank/DDBJ databases">
        <authorList>
            <person name="King R."/>
        </authorList>
    </citation>
    <scope>NUCLEOTIDE SEQUENCE</scope>
</reference>
<dbReference type="GO" id="GO:0007224">
    <property type="term" value="P:smoothened signaling pathway"/>
    <property type="evidence" value="ECO:0007669"/>
    <property type="project" value="TreeGrafter"/>
</dbReference>
<feature type="region of interest" description="Disordered" evidence="8">
    <location>
        <begin position="75"/>
        <end position="100"/>
    </location>
</feature>
<feature type="transmembrane region" description="Helical" evidence="9">
    <location>
        <begin position="516"/>
        <end position="534"/>
    </location>
</feature>
<reference evidence="11" key="2">
    <citation type="submission" date="2022-10" db="EMBL/GenBank/DDBJ databases">
        <authorList>
            <consortium name="ENA_rothamsted_submissions"/>
            <consortium name="culmorum"/>
            <person name="King R."/>
        </authorList>
    </citation>
    <scope>NUCLEOTIDE SEQUENCE</scope>
</reference>
<feature type="transmembrane region" description="Helical" evidence="9">
    <location>
        <begin position="546"/>
        <end position="565"/>
    </location>
</feature>
<dbReference type="InterPro" id="IPR004869">
    <property type="entry name" value="MMPL_dom"/>
</dbReference>
<evidence type="ECO:0000256" key="8">
    <source>
        <dbReference type="SAM" id="MobiDB-lite"/>
    </source>
</evidence>
<evidence type="ECO:0000256" key="1">
    <source>
        <dbReference type="ARBA" id="ARBA00004141"/>
    </source>
</evidence>
<comment type="similarity">
    <text evidence="6">Belongs to the dispatched family.</text>
</comment>
<feature type="transmembrane region" description="Helical" evidence="9">
    <location>
        <begin position="1020"/>
        <end position="1043"/>
    </location>
</feature>
<dbReference type="PROSITE" id="PS50156">
    <property type="entry name" value="SSD"/>
    <property type="match status" value="1"/>
</dbReference>
<keyword evidence="7" id="KW-0175">Coiled coil</keyword>
<dbReference type="GO" id="GO:0022857">
    <property type="term" value="F:transmembrane transporter activity"/>
    <property type="evidence" value="ECO:0007669"/>
    <property type="project" value="TreeGrafter"/>
</dbReference>
<protein>
    <recommendedName>
        <fullName evidence="10">SSD domain-containing protein</fullName>
    </recommendedName>
</protein>
<accession>A0A9N9S3Y8</accession>
<proteinExistence type="inferred from homology"/>
<gene>
    <name evidence="11" type="ORF">CHIRRI_LOCUS10573</name>
</gene>
<dbReference type="EMBL" id="OU895879">
    <property type="protein sequence ID" value="CAG9807727.1"/>
    <property type="molecule type" value="Genomic_DNA"/>
</dbReference>
<feature type="transmembrane region" description="Helical" evidence="9">
    <location>
        <begin position="620"/>
        <end position="640"/>
    </location>
</feature>
<dbReference type="AlphaFoldDB" id="A0A9N9S3Y8"/>
<keyword evidence="3 9" id="KW-1133">Transmembrane helix</keyword>
<dbReference type="Proteomes" id="UP001153620">
    <property type="component" value="Chromosome 3"/>
</dbReference>
<dbReference type="InterPro" id="IPR000731">
    <property type="entry name" value="SSD"/>
</dbReference>
<dbReference type="Pfam" id="PF03176">
    <property type="entry name" value="MMPL"/>
    <property type="match status" value="1"/>
</dbReference>
<evidence type="ECO:0000256" key="5">
    <source>
        <dbReference type="ARBA" id="ARBA00023180"/>
    </source>
</evidence>
<dbReference type="PANTHER" id="PTHR45951:SF3">
    <property type="entry name" value="PROTEIN DISPATCHED"/>
    <property type="match status" value="1"/>
</dbReference>
<sequence>MISYYKLLVFRPVLVLFVISIFSLSCIITTLILKSPPDFSDPTLGFEARGTEISKRITTWRNLLEETRPSGSLVVNPKELQQHEFDKKHRKKKNRHQKKKLKFDEKMRKLKEFATNKSYNINIVYNSEDDIGNDTFIEGHNHYDYGTNKSYDEQRENKIKEAKKKKWKGFLNLDPPPLTSTDFHSTDGYFCESPNKEYIHFVIKRIGQNVNESMFDTNSLHSMCDLEQKLMEIEGYNDLCQKEISSPNCCRPWSLPNYVALLSNKTSCRNINDEDVSLAKSLLFECFQYYHGLKLNYDCTQSKCRVPDECAQFNAVYNILHFLTDRDFIKLNETVENLSAAMMFLPIARSKDALPFYHNLIKKGESVMQTDSVGIVAMDMGIKNALFDECLLSDAWLVGLGGLFVIICMWLYTSSFFVTVNTVIAIVLSLGMSYFIYIIIFKLKFFPFMNLLVLIVIVGIGSDDAFIFMKIWHCVYTERFRKNQNTPLTPSSSFASEPYGDSRDSLIGVMAKTLEHASLSMLVTSLTTAAAFYASFESSITAVRCFGIFAGTTVMVNYLLMITWLPASVSISERIYCFSRSWFINFGYFSAPIDKIFKFYSQLSGRIESMIVTLVINYSVLWILLLGSFGLLSAGFVLYWPKLELPDTPTFRLFVDNHPFEIYETKYRDLFWFEKMYTSSDSFKLPIRFIWGVKPEDNGNYLDPTSRGKLQLDNSFNVSAPESQVWLYEFCSRLKRQPFYQMSFGLLVPNCFIENLMSWMARKCKDSMSDIDRNPCCESSTFPYAPDVFDYCLPESIFALYETPREFFIPGVAGPKFQIVERTNSSIITQVKALVVECDSNQSFSHSYSEMETFVNNVQTWFQKELSKAPPGMKNGFFISELDFFDLQETLSKGTTKALLMAMSVALLVLLLVTLNVLVSLYAIITVTLTIFSIVGTLVLLGWKLNILESVAVSTAIGLAVDFSLHYGVQYRYSKENDRKSSTKFALQMIGPTVMAAITTGFAGVLMLPSSVLAYTQIGVFLVVAMSISWIFSTFFLMSLLSLCGPEYGFGQFSFSAAINFKNGRNEAKNIKSQIEAINNKIQQQSNEQLLSASSSAACDFLDSENHEMEMDSLSNSVVKTISINSSTTMPSISSMRQLSLDRSFKKKNVFVKDTSPSTNSTVTVCQIDDDSDFYKL</sequence>
<dbReference type="InterPro" id="IPR052081">
    <property type="entry name" value="Dispatched_Hh_regulator"/>
</dbReference>
<feature type="transmembrane region" description="Helical" evidence="9">
    <location>
        <begin position="390"/>
        <end position="412"/>
    </location>
</feature>
<organism evidence="11 12">
    <name type="scientific">Chironomus riparius</name>
    <dbReference type="NCBI Taxonomy" id="315576"/>
    <lineage>
        <taxon>Eukaryota</taxon>
        <taxon>Metazoa</taxon>
        <taxon>Ecdysozoa</taxon>
        <taxon>Arthropoda</taxon>
        <taxon>Hexapoda</taxon>
        <taxon>Insecta</taxon>
        <taxon>Pterygota</taxon>
        <taxon>Neoptera</taxon>
        <taxon>Endopterygota</taxon>
        <taxon>Diptera</taxon>
        <taxon>Nematocera</taxon>
        <taxon>Chironomoidea</taxon>
        <taxon>Chironomidae</taxon>
        <taxon>Chironominae</taxon>
        <taxon>Chironomus</taxon>
    </lineage>
</organism>
<feature type="transmembrane region" description="Helical" evidence="9">
    <location>
        <begin position="418"/>
        <end position="439"/>
    </location>
</feature>
<comment type="subcellular location">
    <subcellularLocation>
        <location evidence="1">Membrane</location>
        <topology evidence="1">Multi-pass membrane protein</topology>
    </subcellularLocation>
</comment>
<dbReference type="InterPro" id="IPR003392">
    <property type="entry name" value="PTHD_SSD"/>
</dbReference>
<feature type="transmembrane region" description="Helical" evidence="9">
    <location>
        <begin position="12"/>
        <end position="33"/>
    </location>
</feature>
<dbReference type="OrthoDB" id="193905at2759"/>
<feature type="transmembrane region" description="Helical" evidence="9">
    <location>
        <begin position="921"/>
        <end position="943"/>
    </location>
</feature>
<feature type="domain" description="SSD" evidence="10">
    <location>
        <begin position="420"/>
        <end position="571"/>
    </location>
</feature>
<evidence type="ECO:0000256" key="4">
    <source>
        <dbReference type="ARBA" id="ARBA00023136"/>
    </source>
</evidence>
<evidence type="ECO:0000313" key="11">
    <source>
        <dbReference type="EMBL" id="CAG9807727.1"/>
    </source>
</evidence>
<dbReference type="PANTHER" id="PTHR45951">
    <property type="entry name" value="PROTEIN DISPATCHED-RELATED"/>
    <property type="match status" value="1"/>
</dbReference>
<feature type="coiled-coil region" evidence="7">
    <location>
        <begin position="1061"/>
        <end position="1088"/>
    </location>
</feature>
<evidence type="ECO:0000256" key="3">
    <source>
        <dbReference type="ARBA" id="ARBA00022989"/>
    </source>
</evidence>
<evidence type="ECO:0000256" key="2">
    <source>
        <dbReference type="ARBA" id="ARBA00022692"/>
    </source>
</evidence>
<dbReference type="Pfam" id="PF02460">
    <property type="entry name" value="Patched"/>
    <property type="match status" value="1"/>
</dbReference>
<evidence type="ECO:0000259" key="10">
    <source>
        <dbReference type="PROSITE" id="PS50156"/>
    </source>
</evidence>
<evidence type="ECO:0000256" key="6">
    <source>
        <dbReference type="ARBA" id="ARBA00038046"/>
    </source>
</evidence>
<dbReference type="Gene3D" id="1.20.1640.10">
    <property type="entry name" value="Multidrug efflux transporter AcrB transmembrane domain"/>
    <property type="match status" value="2"/>
</dbReference>
<keyword evidence="12" id="KW-1185">Reference proteome</keyword>
<evidence type="ECO:0000256" key="9">
    <source>
        <dbReference type="SAM" id="Phobius"/>
    </source>
</evidence>
<name>A0A9N9S3Y8_9DIPT</name>
<keyword evidence="2 9" id="KW-0812">Transmembrane</keyword>
<feature type="transmembrane region" description="Helical" evidence="9">
    <location>
        <begin position="898"/>
        <end position="915"/>
    </location>
</feature>
<feature type="transmembrane region" description="Helical" evidence="9">
    <location>
        <begin position="950"/>
        <end position="969"/>
    </location>
</feature>
<keyword evidence="5" id="KW-0325">Glycoprotein</keyword>
<evidence type="ECO:0000313" key="12">
    <source>
        <dbReference type="Proteomes" id="UP001153620"/>
    </source>
</evidence>
<feature type="transmembrane region" description="Helical" evidence="9">
    <location>
        <begin position="451"/>
        <end position="472"/>
    </location>
</feature>
<dbReference type="PROSITE" id="PS51257">
    <property type="entry name" value="PROKAR_LIPOPROTEIN"/>
    <property type="match status" value="1"/>
</dbReference>
<dbReference type="SUPFAM" id="SSF82866">
    <property type="entry name" value="Multidrug efflux transporter AcrB transmembrane domain"/>
    <property type="match status" value="2"/>
</dbReference>
<keyword evidence="4 9" id="KW-0472">Membrane</keyword>
<dbReference type="GO" id="GO:0016020">
    <property type="term" value="C:membrane"/>
    <property type="evidence" value="ECO:0007669"/>
    <property type="project" value="UniProtKB-SubCell"/>
</dbReference>